<proteinExistence type="predicted"/>
<dbReference type="AlphaFoldDB" id="A0A917TBH2"/>
<comment type="caution">
    <text evidence="1">The sequence shown here is derived from an EMBL/GenBank/DDBJ whole genome shotgun (WGS) entry which is preliminary data.</text>
</comment>
<dbReference type="Proteomes" id="UP000649829">
    <property type="component" value="Unassembled WGS sequence"/>
</dbReference>
<sequence length="51" mass="5530">MTRAACWMLKAMAVNALLLEGPDDALDHAVLLGAVRRDELLLQAVASDQRP</sequence>
<dbReference type="EMBL" id="BMLF01000010">
    <property type="protein sequence ID" value="GGM17412.1"/>
    <property type="molecule type" value="Genomic_DNA"/>
</dbReference>
<accession>A0A917TBH2</accession>
<keyword evidence="2" id="KW-1185">Reference proteome</keyword>
<organism evidence="1 2">
    <name type="scientific">Pseudooceanicola nanhaiensis</name>
    <dbReference type="NCBI Taxonomy" id="375761"/>
    <lineage>
        <taxon>Bacteria</taxon>
        <taxon>Pseudomonadati</taxon>
        <taxon>Pseudomonadota</taxon>
        <taxon>Alphaproteobacteria</taxon>
        <taxon>Rhodobacterales</taxon>
        <taxon>Paracoccaceae</taxon>
        <taxon>Pseudooceanicola</taxon>
    </lineage>
</organism>
<reference evidence="1" key="1">
    <citation type="journal article" date="2014" name="Int. J. Syst. Evol. Microbiol.">
        <title>Complete genome sequence of Corynebacterium casei LMG S-19264T (=DSM 44701T), isolated from a smear-ripened cheese.</title>
        <authorList>
            <consortium name="US DOE Joint Genome Institute (JGI-PGF)"/>
            <person name="Walter F."/>
            <person name="Albersmeier A."/>
            <person name="Kalinowski J."/>
            <person name="Ruckert C."/>
        </authorList>
    </citation>
    <scope>NUCLEOTIDE SEQUENCE</scope>
    <source>
        <strain evidence="1">CGMCC 1.6293</strain>
    </source>
</reference>
<name>A0A917TBH2_9RHOB</name>
<evidence type="ECO:0000313" key="2">
    <source>
        <dbReference type="Proteomes" id="UP000649829"/>
    </source>
</evidence>
<reference evidence="1" key="2">
    <citation type="submission" date="2020-09" db="EMBL/GenBank/DDBJ databases">
        <authorList>
            <person name="Sun Q."/>
            <person name="Zhou Y."/>
        </authorList>
    </citation>
    <scope>NUCLEOTIDE SEQUENCE</scope>
    <source>
        <strain evidence="1">CGMCC 1.6293</strain>
    </source>
</reference>
<evidence type="ECO:0000313" key="1">
    <source>
        <dbReference type="EMBL" id="GGM17412.1"/>
    </source>
</evidence>
<protein>
    <submittedName>
        <fullName evidence="1">Uncharacterized protein</fullName>
    </submittedName>
</protein>
<gene>
    <name evidence="1" type="ORF">GCM10011534_44260</name>
</gene>